<feature type="transmembrane region" description="Helical" evidence="1">
    <location>
        <begin position="58"/>
        <end position="76"/>
    </location>
</feature>
<gene>
    <name evidence="2" type="ORF">NTEN_LOCUS22902</name>
</gene>
<organism evidence="2 3">
    <name type="scientific">Nesidiocoris tenuis</name>
    <dbReference type="NCBI Taxonomy" id="355587"/>
    <lineage>
        <taxon>Eukaryota</taxon>
        <taxon>Metazoa</taxon>
        <taxon>Ecdysozoa</taxon>
        <taxon>Arthropoda</taxon>
        <taxon>Hexapoda</taxon>
        <taxon>Insecta</taxon>
        <taxon>Pterygota</taxon>
        <taxon>Neoptera</taxon>
        <taxon>Paraneoptera</taxon>
        <taxon>Hemiptera</taxon>
        <taxon>Heteroptera</taxon>
        <taxon>Panheteroptera</taxon>
        <taxon>Cimicomorpha</taxon>
        <taxon>Miridae</taxon>
        <taxon>Dicyphina</taxon>
        <taxon>Nesidiocoris</taxon>
    </lineage>
</organism>
<evidence type="ECO:0000313" key="2">
    <source>
        <dbReference type="EMBL" id="CAB0019190.1"/>
    </source>
</evidence>
<name>A0A6H5HRJ6_9HEMI</name>
<keyword evidence="3" id="KW-1185">Reference proteome</keyword>
<proteinExistence type="predicted"/>
<keyword evidence="1" id="KW-1133">Transmembrane helix</keyword>
<dbReference type="EMBL" id="CADCXU010033880">
    <property type="protein sequence ID" value="CAB0019190.1"/>
    <property type="molecule type" value="Genomic_DNA"/>
</dbReference>
<feature type="transmembrane region" description="Helical" evidence="1">
    <location>
        <begin position="20"/>
        <end position="37"/>
    </location>
</feature>
<sequence>MAKNQGILSRMGYSLSGPGYTEGAVFTVITISSTICVRRKRRMNPAILRATPVQRGRSLYFFFKIIWLKIIGNNYLPKL</sequence>
<reference evidence="2 3" key="1">
    <citation type="submission" date="2020-02" db="EMBL/GenBank/DDBJ databases">
        <authorList>
            <person name="Ferguson B K."/>
        </authorList>
    </citation>
    <scope>NUCLEOTIDE SEQUENCE [LARGE SCALE GENOMIC DNA]</scope>
</reference>
<keyword evidence="1" id="KW-0472">Membrane</keyword>
<accession>A0A6H5HRJ6</accession>
<evidence type="ECO:0000313" key="3">
    <source>
        <dbReference type="Proteomes" id="UP000479000"/>
    </source>
</evidence>
<dbReference type="Proteomes" id="UP000479000">
    <property type="component" value="Unassembled WGS sequence"/>
</dbReference>
<protein>
    <submittedName>
        <fullName evidence="2">Uncharacterized protein</fullName>
    </submittedName>
</protein>
<keyword evidence="1" id="KW-0812">Transmembrane</keyword>
<dbReference type="AlphaFoldDB" id="A0A6H5HRJ6"/>
<evidence type="ECO:0000256" key="1">
    <source>
        <dbReference type="SAM" id="Phobius"/>
    </source>
</evidence>